<sequence>MKRSLRRFVREHDAGPIVEFAVVVPVLLLLLFGIVDFARAFFQRNNLVAAVREGARYGAVLEFPCTAASETAIKSRVTSYFSSVGDAAPATNTIIVTPSSAACTAAPPSITVKIQNYPFTPVTPLFKLLGGNRSIQLQASAVYRWERAP</sequence>
<proteinExistence type="predicted"/>
<dbReference type="RefSeq" id="WP_171227189.1">
    <property type="nucleotide sequence ID" value="NZ_CP053085.1"/>
</dbReference>
<keyword evidence="1" id="KW-0812">Transmembrane</keyword>
<evidence type="ECO:0000256" key="1">
    <source>
        <dbReference type="SAM" id="Phobius"/>
    </source>
</evidence>
<evidence type="ECO:0000313" key="4">
    <source>
        <dbReference type="Proteomes" id="UP000500938"/>
    </source>
</evidence>
<dbReference type="Pfam" id="PF07811">
    <property type="entry name" value="TadE"/>
    <property type="match status" value="1"/>
</dbReference>
<protein>
    <recommendedName>
        <fullName evidence="2">TadE-like domain-containing protein</fullName>
    </recommendedName>
</protein>
<dbReference type="PROSITE" id="PS00430">
    <property type="entry name" value="TONB_DEPENDENT_REC_1"/>
    <property type="match status" value="1"/>
</dbReference>
<reference evidence="3 4" key="1">
    <citation type="submission" date="2020-05" db="EMBL/GenBank/DDBJ databases">
        <title>Complete genome sequence of Gemmatimonas greenlandica TET16.</title>
        <authorList>
            <person name="Zeng Y."/>
        </authorList>
    </citation>
    <scope>NUCLEOTIDE SEQUENCE [LARGE SCALE GENOMIC DNA]</scope>
    <source>
        <strain evidence="3 4">TET16</strain>
    </source>
</reference>
<keyword evidence="1" id="KW-1133">Transmembrane helix</keyword>
<keyword evidence="1" id="KW-0472">Membrane</keyword>
<dbReference type="EMBL" id="CP053085">
    <property type="protein sequence ID" value="QJR37754.1"/>
    <property type="molecule type" value="Genomic_DNA"/>
</dbReference>
<gene>
    <name evidence="3" type="ORF">HKW67_20635</name>
</gene>
<dbReference type="KEGG" id="ggr:HKW67_20635"/>
<evidence type="ECO:0000259" key="2">
    <source>
        <dbReference type="Pfam" id="PF07811"/>
    </source>
</evidence>
<keyword evidence="4" id="KW-1185">Reference proteome</keyword>
<feature type="transmembrane region" description="Helical" evidence="1">
    <location>
        <begin position="20"/>
        <end position="42"/>
    </location>
</feature>
<dbReference type="InterPro" id="IPR012495">
    <property type="entry name" value="TadE-like_dom"/>
</dbReference>
<dbReference type="InterPro" id="IPR010916">
    <property type="entry name" value="TonB_box_CS"/>
</dbReference>
<organism evidence="3 4">
    <name type="scientific">Gemmatimonas groenlandica</name>
    <dbReference type="NCBI Taxonomy" id="2732249"/>
    <lineage>
        <taxon>Bacteria</taxon>
        <taxon>Pseudomonadati</taxon>
        <taxon>Gemmatimonadota</taxon>
        <taxon>Gemmatimonadia</taxon>
        <taxon>Gemmatimonadales</taxon>
        <taxon>Gemmatimonadaceae</taxon>
        <taxon>Gemmatimonas</taxon>
    </lineage>
</organism>
<feature type="domain" description="TadE-like" evidence="2">
    <location>
        <begin position="17"/>
        <end position="56"/>
    </location>
</feature>
<dbReference type="AlphaFoldDB" id="A0A6M4IS76"/>
<dbReference type="Proteomes" id="UP000500938">
    <property type="component" value="Chromosome"/>
</dbReference>
<evidence type="ECO:0000313" key="3">
    <source>
        <dbReference type="EMBL" id="QJR37754.1"/>
    </source>
</evidence>
<name>A0A6M4IS76_9BACT</name>
<accession>A0A6M4IS76</accession>